<dbReference type="EMBL" id="CP009920">
    <property type="protein sequence ID" value="AJI21667.1"/>
    <property type="molecule type" value="Genomic_DNA"/>
</dbReference>
<reference evidence="2 3" key="1">
    <citation type="journal article" date="2015" name="Genome Announc.">
        <title>Complete genome sequences for 35 biothreat assay-relevant bacillus species.</title>
        <authorList>
            <person name="Johnson S.L."/>
            <person name="Daligault H.E."/>
            <person name="Davenport K.W."/>
            <person name="Jaissle J."/>
            <person name="Frey K.G."/>
            <person name="Ladner J.T."/>
            <person name="Broomall S.M."/>
            <person name="Bishop-Lilly K.A."/>
            <person name="Bruce D.C."/>
            <person name="Gibbons H.S."/>
            <person name="Coyne S.R."/>
            <person name="Lo C.C."/>
            <person name="Meincke L."/>
            <person name="Munk A.C."/>
            <person name="Koroleva G.I."/>
            <person name="Rosenzweig C.N."/>
            <person name="Palacios G.F."/>
            <person name="Redden C.L."/>
            <person name="Minogue T.D."/>
            <person name="Chain P.S."/>
        </authorList>
    </citation>
    <scope>NUCLEOTIDE SEQUENCE [LARGE SCALE GENOMIC DNA]</scope>
    <source>
        <strain evidence="3">ATCC 14581 / DSM 32 / JCM 2506 / NBRC 15308 / NCIMB 9376 / NCTC 10342 / NRRL B-14308 / VKM B-512</strain>
    </source>
</reference>
<gene>
    <name evidence="2" type="ORF">BG04_4852</name>
</gene>
<dbReference type="GeneID" id="93642835"/>
<dbReference type="RefSeq" id="WP_016764232.1">
    <property type="nucleotide sequence ID" value="NZ_BCVB01000016.1"/>
</dbReference>
<evidence type="ECO:0000313" key="2">
    <source>
        <dbReference type="EMBL" id="AJI21667.1"/>
    </source>
</evidence>
<dbReference type="KEGG" id="bmeg:BG04_4852"/>
<evidence type="ECO:0000256" key="1">
    <source>
        <dbReference type="SAM" id="MobiDB-lite"/>
    </source>
</evidence>
<feature type="compositionally biased region" description="Polar residues" evidence="1">
    <location>
        <begin position="21"/>
        <end position="38"/>
    </location>
</feature>
<evidence type="ECO:0000313" key="3">
    <source>
        <dbReference type="Proteomes" id="UP000031829"/>
    </source>
</evidence>
<feature type="region of interest" description="Disordered" evidence="1">
    <location>
        <begin position="1"/>
        <end position="63"/>
    </location>
</feature>
<sequence length="63" mass="7076">MTDNNVGFGVSGGEETRKKSTVSSEAPISNDIQQNQKQDNYEKLSHQLNSLSDDEFRADRDED</sequence>
<dbReference type="AlphaFoldDB" id="A0A0B6AKS5"/>
<proteinExistence type="predicted"/>
<dbReference type="Proteomes" id="UP000031829">
    <property type="component" value="Chromosome"/>
</dbReference>
<name>A0A0B6AKS5_PRIM2</name>
<dbReference type="HOGENOM" id="CLU_2876478_0_0_9"/>
<feature type="compositionally biased region" description="Basic and acidic residues" evidence="1">
    <location>
        <begin position="54"/>
        <end position="63"/>
    </location>
</feature>
<accession>A0A0B6AKS5</accession>
<protein>
    <submittedName>
        <fullName evidence="2">Uncharacterized protein</fullName>
    </submittedName>
</protein>
<organism evidence="2 3">
    <name type="scientific">Priestia megaterium (strain ATCC 14581 / DSM 32 / CCUG 1817 / JCM 2506 / NBRC 15308 / NCIMB 9376 / NCTC 10342 / NRRL B-14308 / VKM B-512 / Ford 19)</name>
    <name type="common">Bacillus megaterium</name>
    <dbReference type="NCBI Taxonomy" id="1348623"/>
    <lineage>
        <taxon>Bacteria</taxon>
        <taxon>Bacillati</taxon>
        <taxon>Bacillota</taxon>
        <taxon>Bacilli</taxon>
        <taxon>Bacillales</taxon>
        <taxon>Bacillaceae</taxon>
        <taxon>Priestia</taxon>
    </lineage>
</organism>